<keyword evidence="9" id="KW-1185">Reference proteome</keyword>
<evidence type="ECO:0000256" key="4">
    <source>
        <dbReference type="ARBA" id="ARBA00023163"/>
    </source>
</evidence>
<dbReference type="AlphaFoldDB" id="A0A9D3A9V5"/>
<feature type="domain" description="HTH lysR-type" evidence="5">
    <location>
        <begin position="1"/>
        <end position="58"/>
    </location>
</feature>
<sequence>MNLRFLETFVWVARLGSFRATASKLHLTQAAVSGRMTALETDLQTKLFVRQGRQMRLSGAGKTLLHHAEALLKAEQALRLDLSAPAELRGRVRVGVMETIVYTWFGEFLAQLQAHHPNVELEITVESSRRLHGLLKSGLIDVALQTHPVIDKNIRNAPLGKYQMRWLVAQDAASLPTTLAQVIQDWTIVTFPRYSQPHLQLLELVEQHGLNEPSRIHFASSIEAALQLLRTGQCIGLMPATLLLSEARRAQFKAVRQLPVLEVMHLVVSWRPEPVYATISTVIDLSLKVMDQYAQNHSDIVTASDGFVFVG</sequence>
<evidence type="ECO:0000313" key="6">
    <source>
        <dbReference type="EMBL" id="HJH23122.1"/>
    </source>
</evidence>
<dbReference type="GO" id="GO:0003700">
    <property type="term" value="F:DNA-binding transcription factor activity"/>
    <property type="evidence" value="ECO:0007669"/>
    <property type="project" value="InterPro"/>
</dbReference>
<dbReference type="InterPro" id="IPR000847">
    <property type="entry name" value="LysR_HTH_N"/>
</dbReference>
<reference evidence="7 9" key="1">
    <citation type="submission" date="2020-03" db="EMBL/GenBank/DDBJ databases">
        <title>Genomic Encyclopedia of Type Strains, Phase IV (KMG-IV): sequencing the most valuable type-strain genomes for metagenomic binning, comparative biology and taxonomic classification.</title>
        <authorList>
            <person name="Goeker M."/>
        </authorList>
    </citation>
    <scope>NUCLEOTIDE SEQUENCE [LARGE SCALE GENOMIC DNA]</scope>
    <source>
        <strain evidence="7 9">DSM 26613</strain>
    </source>
</reference>
<dbReference type="Gene3D" id="3.40.190.290">
    <property type="match status" value="1"/>
</dbReference>
<dbReference type="EMBL" id="DYTQ01000016">
    <property type="protein sequence ID" value="HJH23122.1"/>
    <property type="molecule type" value="Genomic_DNA"/>
</dbReference>
<accession>A0A9D3A9V5</accession>
<dbReference type="SUPFAM" id="SSF53850">
    <property type="entry name" value="Periplasmic binding protein-like II"/>
    <property type="match status" value="1"/>
</dbReference>
<evidence type="ECO:0000256" key="2">
    <source>
        <dbReference type="ARBA" id="ARBA00023015"/>
    </source>
</evidence>
<dbReference type="RefSeq" id="WP_167660335.1">
    <property type="nucleotide sequence ID" value="NZ_BMCQ01000002.1"/>
</dbReference>
<evidence type="ECO:0000256" key="3">
    <source>
        <dbReference type="ARBA" id="ARBA00023125"/>
    </source>
</evidence>
<dbReference type="PRINTS" id="PR00039">
    <property type="entry name" value="HTHLYSR"/>
</dbReference>
<protein>
    <submittedName>
        <fullName evidence="7">DNA-binding transcriptional LysR family regulator</fullName>
    </submittedName>
    <submittedName>
        <fullName evidence="6">LysR family transcriptional regulator</fullName>
    </submittedName>
</protein>
<proteinExistence type="inferred from homology"/>
<comment type="caution">
    <text evidence="6">The sequence shown here is derived from an EMBL/GenBank/DDBJ whole genome shotgun (WGS) entry which is preliminary data.</text>
</comment>
<dbReference type="FunFam" id="1.10.10.10:FF:000001">
    <property type="entry name" value="LysR family transcriptional regulator"/>
    <property type="match status" value="1"/>
</dbReference>
<dbReference type="InterPro" id="IPR036388">
    <property type="entry name" value="WH-like_DNA-bd_sf"/>
</dbReference>
<reference evidence="6" key="2">
    <citation type="journal article" date="2021" name="PeerJ">
        <title>Extensive microbial diversity within the chicken gut microbiome revealed by metagenomics and culture.</title>
        <authorList>
            <person name="Gilroy R."/>
            <person name="Ravi A."/>
            <person name="Getino M."/>
            <person name="Pursley I."/>
            <person name="Horton D.L."/>
            <person name="Alikhan N.F."/>
            <person name="Baker D."/>
            <person name="Gharbi K."/>
            <person name="Hall N."/>
            <person name="Watson M."/>
            <person name="Adriaenssens E.M."/>
            <person name="Foster-Nyarko E."/>
            <person name="Jarju S."/>
            <person name="Secka A."/>
            <person name="Antonio M."/>
            <person name="Oren A."/>
            <person name="Chaudhuri R.R."/>
            <person name="La Ragione R."/>
            <person name="Hildebrand F."/>
            <person name="Pallen M.J."/>
        </authorList>
    </citation>
    <scope>NUCLEOTIDE SEQUENCE</scope>
    <source>
        <strain evidence="6">CHK175-13533</strain>
    </source>
</reference>
<gene>
    <name evidence="7" type="ORF">GGR41_000311</name>
    <name evidence="6" type="ORF">K8U84_01055</name>
</gene>
<dbReference type="InterPro" id="IPR005119">
    <property type="entry name" value="LysR_subst-bd"/>
</dbReference>
<dbReference type="Pfam" id="PF00126">
    <property type="entry name" value="HTH_1"/>
    <property type="match status" value="1"/>
</dbReference>
<evidence type="ECO:0000313" key="9">
    <source>
        <dbReference type="Proteomes" id="UP000783934"/>
    </source>
</evidence>
<comment type="similarity">
    <text evidence="1">Belongs to the LysR transcriptional regulatory family.</text>
</comment>
<evidence type="ECO:0000256" key="1">
    <source>
        <dbReference type="ARBA" id="ARBA00009437"/>
    </source>
</evidence>
<keyword evidence="4" id="KW-0804">Transcription</keyword>
<dbReference type="PROSITE" id="PS50931">
    <property type="entry name" value="HTH_LYSR"/>
    <property type="match status" value="1"/>
</dbReference>
<dbReference type="CDD" id="cd05466">
    <property type="entry name" value="PBP2_LTTR_substrate"/>
    <property type="match status" value="1"/>
</dbReference>
<dbReference type="Pfam" id="PF03466">
    <property type="entry name" value="LysR_substrate"/>
    <property type="match status" value="1"/>
</dbReference>
<dbReference type="SUPFAM" id="SSF46785">
    <property type="entry name" value="Winged helix' DNA-binding domain"/>
    <property type="match status" value="1"/>
</dbReference>
<evidence type="ECO:0000313" key="8">
    <source>
        <dbReference type="Proteomes" id="UP000700248"/>
    </source>
</evidence>
<dbReference type="GO" id="GO:0000976">
    <property type="term" value="F:transcription cis-regulatory region binding"/>
    <property type="evidence" value="ECO:0007669"/>
    <property type="project" value="TreeGrafter"/>
</dbReference>
<dbReference type="Proteomes" id="UP000783934">
    <property type="component" value="Unassembled WGS sequence"/>
</dbReference>
<reference evidence="6" key="3">
    <citation type="submission" date="2021-09" db="EMBL/GenBank/DDBJ databases">
        <authorList>
            <person name="Gilroy R."/>
        </authorList>
    </citation>
    <scope>NUCLEOTIDE SEQUENCE</scope>
    <source>
        <strain evidence="6">CHK175-13533</strain>
    </source>
</reference>
<organism evidence="6 8">
    <name type="scientific">Paenalcaligenes hominis</name>
    <dbReference type="NCBI Taxonomy" id="643674"/>
    <lineage>
        <taxon>Bacteria</taxon>
        <taxon>Pseudomonadati</taxon>
        <taxon>Pseudomonadota</taxon>
        <taxon>Betaproteobacteria</taxon>
        <taxon>Burkholderiales</taxon>
        <taxon>Alcaligenaceae</taxon>
        <taxon>Paenalcaligenes</taxon>
    </lineage>
</organism>
<evidence type="ECO:0000313" key="7">
    <source>
        <dbReference type="EMBL" id="NJB64090.1"/>
    </source>
</evidence>
<keyword evidence="2" id="KW-0805">Transcription regulation</keyword>
<dbReference type="Gene3D" id="1.10.10.10">
    <property type="entry name" value="Winged helix-like DNA-binding domain superfamily/Winged helix DNA-binding domain"/>
    <property type="match status" value="1"/>
</dbReference>
<dbReference type="PANTHER" id="PTHR30126:SF77">
    <property type="entry name" value="TRANSCRIPTIONAL REGULATORY PROTEIN"/>
    <property type="match status" value="1"/>
</dbReference>
<evidence type="ECO:0000259" key="5">
    <source>
        <dbReference type="PROSITE" id="PS50931"/>
    </source>
</evidence>
<keyword evidence="3 7" id="KW-0238">DNA-binding</keyword>
<name>A0A9D3A9V5_9BURK</name>
<dbReference type="PANTHER" id="PTHR30126">
    <property type="entry name" value="HTH-TYPE TRANSCRIPTIONAL REGULATOR"/>
    <property type="match status" value="1"/>
</dbReference>
<dbReference type="Proteomes" id="UP000700248">
    <property type="component" value="Unassembled WGS sequence"/>
</dbReference>
<dbReference type="InterPro" id="IPR036390">
    <property type="entry name" value="WH_DNA-bd_sf"/>
</dbReference>
<dbReference type="EMBL" id="JAATIZ010000001">
    <property type="protein sequence ID" value="NJB64090.1"/>
    <property type="molecule type" value="Genomic_DNA"/>
</dbReference>